<accession>A0A2P2DHF3</accession>
<keyword evidence="4" id="KW-0548">Nucleotidyltransferase</keyword>
<dbReference type="Pfam" id="PF01743">
    <property type="entry name" value="PolyA_pol"/>
    <property type="match status" value="1"/>
</dbReference>
<comment type="caution">
    <text evidence="11">The sequence shown here is derived from an EMBL/GenBank/DDBJ whole genome shotgun (WGS) entry which is preliminary data.</text>
</comment>
<sequence>MSKLPVNLSSYIPTFHKNHLEIIDSTLKNSGFECYLVGGSVRDLVMKKIPKEYDLTTNAEPKQVKKLFRTVIDTGIEHGTVTIVIDKVNYEVTTYRIDKDYTDGRRPGHVEFGTTLHEDLKRRDFTMNALAFDLQSEELIDDHSGLVDIENQTIRTIGNPIQRFSEDGLRPIRALRFASTLNFTIEEETKKAIHQTKHITQKISLERFQDEILKSFVGENPAKMIQLLAEENIFQIFLPTIPIDLKPNETILYKLNQIPNDLIGFQLAFAFYSILPSLTLKELETHLRTLKFSGQNIKDTILFFDLLLKWNQIANTSSLSSYTIKKDFLAPVKRHFLNRYELNRNFYEKLKPIFGDQIETMITIWEKNPPLLLSDLAMNGNQLSENFPYLPKTKFGEVLNQLLDLVLQTPKENEYLRLIQHTADLINKLSK</sequence>
<dbReference type="PANTHER" id="PTHR46173:SF1">
    <property type="entry name" value="CCA TRNA NUCLEOTIDYLTRANSFERASE 1, MITOCHONDRIAL"/>
    <property type="match status" value="1"/>
</dbReference>
<dbReference type="Proteomes" id="UP000245206">
    <property type="component" value="Unassembled WGS sequence"/>
</dbReference>
<dbReference type="InterPro" id="IPR043519">
    <property type="entry name" value="NT_sf"/>
</dbReference>
<dbReference type="SUPFAM" id="SSF81891">
    <property type="entry name" value="Poly A polymerase C-terminal region-like"/>
    <property type="match status" value="1"/>
</dbReference>
<dbReference type="GO" id="GO:0000049">
    <property type="term" value="F:tRNA binding"/>
    <property type="evidence" value="ECO:0007669"/>
    <property type="project" value="TreeGrafter"/>
</dbReference>
<dbReference type="InterPro" id="IPR002646">
    <property type="entry name" value="PolA_pol_head_dom"/>
</dbReference>
<evidence type="ECO:0000256" key="1">
    <source>
        <dbReference type="ARBA" id="ARBA00001946"/>
    </source>
</evidence>
<feature type="domain" description="tRNA nucleotidyltransferase/poly(A) polymerase RNA and SrmB- binding" evidence="10">
    <location>
        <begin position="182"/>
        <end position="241"/>
    </location>
</feature>
<dbReference type="SUPFAM" id="SSF81301">
    <property type="entry name" value="Nucleotidyltransferase"/>
    <property type="match status" value="1"/>
</dbReference>
<evidence type="ECO:0000256" key="8">
    <source>
        <dbReference type="RuleBase" id="RU003953"/>
    </source>
</evidence>
<dbReference type="Gene3D" id="1.10.3090.10">
    <property type="entry name" value="cca-adding enzyme, domain 2"/>
    <property type="match status" value="1"/>
</dbReference>
<reference evidence="12" key="1">
    <citation type="journal article" date="2019" name="Microbiol. Immunol.">
        <title>Molecular and phenotypic characterization of Leptospira johnsonii sp. nov., Leptospira ellinghausenii sp. nov. and Leptospira ryugenii sp. nov. isolated from soil and water in Japan.</title>
        <authorList>
            <person name="Masuzawa T."/>
            <person name="Saito M."/>
            <person name="Nakao R."/>
            <person name="Nikaido Y."/>
            <person name="Matsumoto M."/>
            <person name="Ogawa M."/>
            <person name="Yokoyama M."/>
            <person name="Hidaka Y."/>
            <person name="Tomita J."/>
            <person name="Sakakibara K."/>
            <person name="Suzuki K."/>
            <person name="Yasuda S."/>
            <person name="Sato H."/>
            <person name="Yamaguchi M."/>
            <person name="Yoshida S.I."/>
            <person name="Koizumi N."/>
            <person name="Kawamura Y."/>
        </authorList>
    </citation>
    <scope>NUCLEOTIDE SEQUENCE [LARGE SCALE GENOMIC DNA]</scope>
    <source>
        <strain evidence="12">E18</strain>
    </source>
</reference>
<feature type="domain" description="Poly A polymerase head" evidence="9">
    <location>
        <begin position="34"/>
        <end position="155"/>
    </location>
</feature>
<dbReference type="EMBL" id="BFAZ01000009">
    <property type="protein sequence ID" value="GBF44031.1"/>
    <property type="molecule type" value="Genomic_DNA"/>
</dbReference>
<proteinExistence type="inferred from homology"/>
<comment type="cofactor">
    <cofactor evidence="1">
        <name>Mg(2+)</name>
        <dbReference type="ChEBI" id="CHEBI:18420"/>
    </cofactor>
</comment>
<dbReference type="GO" id="GO:0016779">
    <property type="term" value="F:nucleotidyltransferase activity"/>
    <property type="evidence" value="ECO:0007669"/>
    <property type="project" value="UniProtKB-KW"/>
</dbReference>
<dbReference type="InterPro" id="IPR032828">
    <property type="entry name" value="PolyA_RNA-bd"/>
</dbReference>
<dbReference type="PANTHER" id="PTHR46173">
    <property type="entry name" value="CCA TRNA NUCLEOTIDYLTRANSFERASE 1, MITOCHONDRIAL"/>
    <property type="match status" value="1"/>
</dbReference>
<evidence type="ECO:0000313" key="12">
    <source>
        <dbReference type="Proteomes" id="UP000245206"/>
    </source>
</evidence>
<evidence type="ECO:0000256" key="7">
    <source>
        <dbReference type="ARBA" id="ARBA00022842"/>
    </source>
</evidence>
<evidence type="ECO:0000259" key="10">
    <source>
        <dbReference type="Pfam" id="PF12627"/>
    </source>
</evidence>
<dbReference type="GO" id="GO:0046872">
    <property type="term" value="F:metal ion binding"/>
    <property type="evidence" value="ECO:0007669"/>
    <property type="project" value="UniProtKB-KW"/>
</dbReference>
<evidence type="ECO:0000256" key="6">
    <source>
        <dbReference type="ARBA" id="ARBA00022741"/>
    </source>
</evidence>
<dbReference type="NCBIfam" id="NF009814">
    <property type="entry name" value="PRK13299.1"/>
    <property type="match status" value="1"/>
</dbReference>
<organism evidence="11 12">
    <name type="scientific">Leptospira ellinghausenii</name>
    <dbReference type="NCBI Taxonomy" id="1917822"/>
    <lineage>
        <taxon>Bacteria</taxon>
        <taxon>Pseudomonadati</taxon>
        <taxon>Spirochaetota</taxon>
        <taxon>Spirochaetia</taxon>
        <taxon>Leptospirales</taxon>
        <taxon>Leptospiraceae</taxon>
        <taxon>Leptospira</taxon>
    </lineage>
</organism>
<dbReference type="Pfam" id="PF12627">
    <property type="entry name" value="PolyA_pol_RNAbd"/>
    <property type="match status" value="1"/>
</dbReference>
<dbReference type="InterPro" id="IPR050264">
    <property type="entry name" value="Bact_CCA-adding_enz_type3_sf"/>
</dbReference>
<keyword evidence="2 8" id="KW-0808">Transferase</keyword>
<keyword evidence="7" id="KW-0460">Magnesium</keyword>
<name>A0A2P2DHF3_9LEPT</name>
<evidence type="ECO:0000313" key="11">
    <source>
        <dbReference type="EMBL" id="GBF44031.1"/>
    </source>
</evidence>
<evidence type="ECO:0000256" key="2">
    <source>
        <dbReference type="ARBA" id="ARBA00022679"/>
    </source>
</evidence>
<comment type="similarity">
    <text evidence="8">Belongs to the tRNA nucleotidyltransferase/poly(A) polymerase family.</text>
</comment>
<keyword evidence="8" id="KW-0694">RNA-binding</keyword>
<evidence type="ECO:0000256" key="4">
    <source>
        <dbReference type="ARBA" id="ARBA00022695"/>
    </source>
</evidence>
<evidence type="ECO:0000259" key="9">
    <source>
        <dbReference type="Pfam" id="PF01743"/>
    </source>
</evidence>
<dbReference type="Gene3D" id="3.30.460.10">
    <property type="entry name" value="Beta Polymerase, domain 2"/>
    <property type="match status" value="1"/>
</dbReference>
<keyword evidence="3" id="KW-0819">tRNA processing</keyword>
<evidence type="ECO:0000256" key="5">
    <source>
        <dbReference type="ARBA" id="ARBA00022723"/>
    </source>
</evidence>
<keyword evidence="6" id="KW-0547">Nucleotide-binding</keyword>
<keyword evidence="12" id="KW-1185">Reference proteome</keyword>
<evidence type="ECO:0000256" key="3">
    <source>
        <dbReference type="ARBA" id="ARBA00022694"/>
    </source>
</evidence>
<keyword evidence="5" id="KW-0479">Metal-binding</keyword>
<protein>
    <submittedName>
        <fullName evidence="11">Poly A polymerase family of protein</fullName>
    </submittedName>
</protein>
<dbReference type="CDD" id="cd05398">
    <property type="entry name" value="NT_ClassII-CCAase"/>
    <property type="match status" value="1"/>
</dbReference>
<gene>
    <name evidence="11" type="ORF">LPTSP2_33340</name>
</gene>
<dbReference type="AlphaFoldDB" id="A0A2P2DHF3"/>
<dbReference type="GO" id="GO:0000166">
    <property type="term" value="F:nucleotide binding"/>
    <property type="evidence" value="ECO:0007669"/>
    <property type="project" value="UniProtKB-KW"/>
</dbReference>
<dbReference type="GO" id="GO:0008033">
    <property type="term" value="P:tRNA processing"/>
    <property type="evidence" value="ECO:0007669"/>
    <property type="project" value="UniProtKB-KW"/>
</dbReference>